<proteinExistence type="predicted"/>
<evidence type="ECO:0000256" key="2">
    <source>
        <dbReference type="SAM" id="SignalP"/>
    </source>
</evidence>
<dbReference type="AlphaFoldDB" id="A0A919J6T0"/>
<evidence type="ECO:0008006" key="5">
    <source>
        <dbReference type="Google" id="ProtNLM"/>
    </source>
</evidence>
<keyword evidence="4" id="KW-1185">Reference proteome</keyword>
<evidence type="ECO:0000313" key="3">
    <source>
        <dbReference type="EMBL" id="GIE11646.1"/>
    </source>
</evidence>
<feature type="signal peptide" evidence="2">
    <location>
        <begin position="1"/>
        <end position="18"/>
    </location>
</feature>
<comment type="caution">
    <text evidence="3">The sequence shown here is derived from an EMBL/GenBank/DDBJ whole genome shotgun (WGS) entry which is preliminary data.</text>
</comment>
<feature type="region of interest" description="Disordered" evidence="1">
    <location>
        <begin position="15"/>
        <end position="53"/>
    </location>
</feature>
<gene>
    <name evidence="3" type="ORF">Afe05nite_34860</name>
</gene>
<organism evidence="3 4">
    <name type="scientific">Paractinoplanes ferrugineus</name>
    <dbReference type="NCBI Taxonomy" id="113564"/>
    <lineage>
        <taxon>Bacteria</taxon>
        <taxon>Bacillati</taxon>
        <taxon>Actinomycetota</taxon>
        <taxon>Actinomycetes</taxon>
        <taxon>Micromonosporales</taxon>
        <taxon>Micromonosporaceae</taxon>
        <taxon>Paractinoplanes</taxon>
    </lineage>
</organism>
<feature type="compositionally biased region" description="Low complexity" evidence="1">
    <location>
        <begin position="23"/>
        <end position="42"/>
    </location>
</feature>
<name>A0A919J6T0_9ACTN</name>
<accession>A0A919J6T0</accession>
<evidence type="ECO:0000313" key="4">
    <source>
        <dbReference type="Proteomes" id="UP000598174"/>
    </source>
</evidence>
<dbReference type="Proteomes" id="UP000598174">
    <property type="component" value="Unassembled WGS sequence"/>
</dbReference>
<dbReference type="EMBL" id="BOMM01000030">
    <property type="protein sequence ID" value="GIE11646.1"/>
    <property type="molecule type" value="Genomic_DNA"/>
</dbReference>
<evidence type="ECO:0000256" key="1">
    <source>
        <dbReference type="SAM" id="MobiDB-lite"/>
    </source>
</evidence>
<protein>
    <recommendedName>
        <fullName evidence="5">Secreted protein</fullName>
    </recommendedName>
</protein>
<feature type="chain" id="PRO_5039061399" description="Secreted protein" evidence="2">
    <location>
        <begin position="19"/>
        <end position="150"/>
    </location>
</feature>
<keyword evidence="2" id="KW-0732">Signal</keyword>
<reference evidence="3" key="1">
    <citation type="submission" date="2021-01" db="EMBL/GenBank/DDBJ databases">
        <title>Whole genome shotgun sequence of Actinoplanes ferrugineus NBRC 15555.</title>
        <authorList>
            <person name="Komaki H."/>
            <person name="Tamura T."/>
        </authorList>
    </citation>
    <scope>NUCLEOTIDE SEQUENCE</scope>
    <source>
        <strain evidence="3">NBRC 15555</strain>
    </source>
</reference>
<sequence>MRALVLLVLVAGCTPAPSPDPAPSSDAPSSPAAAPTCPATADLPLDGERQGRGDSDGVTLWALFFGPKVIAGQEIKVAWRMTGAGDLTMTAQGPDGRLVKPSWGPEEHGGSTFARPGDEWGTGWVFPRSGCWTVHATRSTGRAHLVLRVG</sequence>